<feature type="transmembrane region" description="Helical" evidence="1">
    <location>
        <begin position="262"/>
        <end position="282"/>
    </location>
</feature>
<dbReference type="InterPro" id="IPR043747">
    <property type="entry name" value="DUF5692"/>
</dbReference>
<evidence type="ECO:0000313" key="3">
    <source>
        <dbReference type="Proteomes" id="UP000031014"/>
    </source>
</evidence>
<comment type="caution">
    <text evidence="2">The sequence shown here is derived from an EMBL/GenBank/DDBJ whole genome shotgun (WGS) entry which is preliminary data.</text>
</comment>
<keyword evidence="3" id="KW-1185">Reference proteome</keyword>
<dbReference type="RefSeq" id="WP_041964115.1">
    <property type="nucleotide sequence ID" value="NZ_BASE01000008.1"/>
</dbReference>
<feature type="transmembrane region" description="Helical" evidence="1">
    <location>
        <begin position="38"/>
        <end position="56"/>
    </location>
</feature>
<feature type="transmembrane region" description="Helical" evidence="1">
    <location>
        <begin position="68"/>
        <end position="87"/>
    </location>
</feature>
<gene>
    <name evidence="2" type="ORF">SAMD00020551_0289</name>
</gene>
<protein>
    <submittedName>
        <fullName evidence="2">Uncharacterized protein</fullName>
    </submittedName>
</protein>
<name>A0A0A8WYU4_MESS1</name>
<dbReference type="EMBL" id="BASE01000008">
    <property type="protein sequence ID" value="GAM12159.1"/>
    <property type="molecule type" value="Genomic_DNA"/>
</dbReference>
<feature type="transmembrane region" description="Helical" evidence="1">
    <location>
        <begin position="232"/>
        <end position="250"/>
    </location>
</feature>
<evidence type="ECO:0000313" key="2">
    <source>
        <dbReference type="EMBL" id="GAM12159.1"/>
    </source>
</evidence>
<feature type="transmembrane region" description="Helical" evidence="1">
    <location>
        <begin position="99"/>
        <end position="124"/>
    </location>
</feature>
<feature type="transmembrane region" description="Helical" evidence="1">
    <location>
        <begin position="178"/>
        <end position="195"/>
    </location>
</feature>
<organism evidence="2 3">
    <name type="scientific">Mesobacillus selenatarsenatis (strain DSM 18680 / JCM 14380 / FERM P-15431 / SF-1)</name>
    <dbReference type="NCBI Taxonomy" id="1321606"/>
    <lineage>
        <taxon>Bacteria</taxon>
        <taxon>Bacillati</taxon>
        <taxon>Bacillota</taxon>
        <taxon>Bacilli</taxon>
        <taxon>Bacillales</taxon>
        <taxon>Bacillaceae</taxon>
        <taxon>Mesobacillus</taxon>
    </lineage>
</organism>
<dbReference type="Proteomes" id="UP000031014">
    <property type="component" value="Unassembled WGS sequence"/>
</dbReference>
<reference evidence="2 3" key="1">
    <citation type="submission" date="2013-06" db="EMBL/GenBank/DDBJ databases">
        <title>Whole genome shotgun sequence of Bacillus selenatarsenatis SF-1.</title>
        <authorList>
            <person name="Kuroda M."/>
            <person name="Sei K."/>
            <person name="Yamashita M."/>
            <person name="Ike M."/>
        </authorList>
    </citation>
    <scope>NUCLEOTIDE SEQUENCE [LARGE SCALE GENOMIC DNA]</scope>
    <source>
        <strain evidence="2 3">SF-1</strain>
    </source>
</reference>
<sequence length="314" mass="36130">MGLLYESTGFVGWGIWVFVLFALMAFNEFSRTTKWGGIFLFLIVPAVLTIFVWPTTAAPGNEYGTGTWFNWVKTYSALAGCLGFMIIRYYPSLTKKKWVLWFPPGILALNILEACIRDFQVYTYGVWNGAYIDHLWVMSGPWNIMNGIAGLLNIVAICGWTGIYISKDKSKDMIWPDMIWPWIIAYDLWNFAYTYNCISDHSFYSGLALLLACTIPTFFIKKGAWLQHRAHTLALWIMFVMTIPSFADRIAPVPTTHNPTAFFIVSLVSLIANIALVVYQFYRIRKYRLNPLKDEIYIETNSYQQVLEDNRIAV</sequence>
<dbReference type="AlphaFoldDB" id="A0A0A8WYU4"/>
<keyword evidence="1" id="KW-1133">Transmembrane helix</keyword>
<feature type="transmembrane region" description="Helical" evidence="1">
    <location>
        <begin position="6"/>
        <end position="26"/>
    </location>
</feature>
<keyword evidence="1" id="KW-0472">Membrane</keyword>
<evidence type="ECO:0000256" key="1">
    <source>
        <dbReference type="SAM" id="Phobius"/>
    </source>
</evidence>
<keyword evidence="1" id="KW-0812">Transmembrane</keyword>
<feature type="transmembrane region" description="Helical" evidence="1">
    <location>
        <begin position="144"/>
        <end position="166"/>
    </location>
</feature>
<dbReference type="OrthoDB" id="7054801at2"/>
<dbReference type="Pfam" id="PF18948">
    <property type="entry name" value="DUF5692"/>
    <property type="match status" value="1"/>
</dbReference>
<proteinExistence type="predicted"/>
<feature type="transmembrane region" description="Helical" evidence="1">
    <location>
        <begin position="201"/>
        <end position="220"/>
    </location>
</feature>
<accession>A0A0A8WYU4</accession>